<name>A0ABM8VPD8_9BACL</name>
<evidence type="ECO:0000313" key="2">
    <source>
        <dbReference type="Proteomes" id="UP000730618"/>
    </source>
</evidence>
<dbReference type="EMBL" id="CAJVCE010000018">
    <property type="protein sequence ID" value="CAG7652725.1"/>
    <property type="molecule type" value="Genomic_DNA"/>
</dbReference>
<protein>
    <submittedName>
        <fullName evidence="1">Uncharacterized protein</fullName>
    </submittedName>
</protein>
<accession>A0ABM8VPD8</accession>
<dbReference type="RefSeq" id="WP_218101534.1">
    <property type="nucleotide sequence ID" value="NZ_CAJVCE010000018.1"/>
</dbReference>
<organism evidence="1 2">
    <name type="scientific">Paenibacillus allorhizosphaerae</name>
    <dbReference type="NCBI Taxonomy" id="2849866"/>
    <lineage>
        <taxon>Bacteria</taxon>
        <taxon>Bacillati</taxon>
        <taxon>Bacillota</taxon>
        <taxon>Bacilli</taxon>
        <taxon>Bacillales</taxon>
        <taxon>Paenibacillaceae</taxon>
        <taxon>Paenibacillus</taxon>
    </lineage>
</organism>
<sequence>MTNLMQLHVEKHLPNLWKEGALFAFSGYDGPTESRSQFVATLGASGYSLLFHTPQRRMLTFEASQPGDVRIATGDVLLTELEDGEILAVYHSWHTLIGLAPLTFNLDLSFEKSDEGTAWTDNNQFITEATNGQGAVVLIRDRERWALAYGKQV</sequence>
<reference evidence="1 2" key="1">
    <citation type="submission" date="2021-06" db="EMBL/GenBank/DDBJ databases">
        <authorList>
            <person name="Criscuolo A."/>
        </authorList>
    </citation>
    <scope>NUCLEOTIDE SEQUENCE [LARGE SCALE GENOMIC DNA]</scope>
    <source>
        <strain evidence="2">CIP 111802</strain>
    </source>
</reference>
<dbReference type="Proteomes" id="UP000730618">
    <property type="component" value="Unassembled WGS sequence"/>
</dbReference>
<proteinExistence type="predicted"/>
<comment type="caution">
    <text evidence="1">The sequence shown here is derived from an EMBL/GenBank/DDBJ whole genome shotgun (WGS) entry which is preliminary data.</text>
</comment>
<gene>
    <name evidence="1" type="ORF">PAECIP111802_05315</name>
</gene>
<evidence type="ECO:0000313" key="1">
    <source>
        <dbReference type="EMBL" id="CAG7652725.1"/>
    </source>
</evidence>
<keyword evidence="2" id="KW-1185">Reference proteome</keyword>